<reference evidence="2 3" key="1">
    <citation type="submission" date="2018-04" db="EMBL/GenBank/DDBJ databases">
        <title>Genomic Encyclopedia of Type Strains, Phase IV (KMG-IV): sequencing the most valuable type-strain genomes for metagenomic binning, comparative biology and taxonomic classification.</title>
        <authorList>
            <person name="Goeker M."/>
        </authorList>
    </citation>
    <scope>NUCLEOTIDE SEQUENCE [LARGE SCALE GENOMIC DNA]</scope>
    <source>
        <strain evidence="2 3">DSM 100231</strain>
    </source>
</reference>
<comment type="caution">
    <text evidence="2">The sequence shown here is derived from an EMBL/GenBank/DDBJ whole genome shotgun (WGS) entry which is preliminary data.</text>
</comment>
<dbReference type="PROSITE" id="PS51257">
    <property type="entry name" value="PROKAR_LIPOPROTEIN"/>
    <property type="match status" value="1"/>
</dbReference>
<proteinExistence type="predicted"/>
<evidence type="ECO:0000256" key="1">
    <source>
        <dbReference type="SAM" id="SignalP"/>
    </source>
</evidence>
<feature type="signal peptide" evidence="1">
    <location>
        <begin position="1"/>
        <end position="22"/>
    </location>
</feature>
<dbReference type="AlphaFoldDB" id="A0A2U1APJ0"/>
<keyword evidence="2" id="KW-0449">Lipoprotein</keyword>
<evidence type="ECO:0000313" key="3">
    <source>
        <dbReference type="Proteomes" id="UP000245466"/>
    </source>
</evidence>
<dbReference type="RefSeq" id="WP_116544954.1">
    <property type="nucleotide sequence ID" value="NZ_QEKI01000017.1"/>
</dbReference>
<organism evidence="2 3">
    <name type="scientific">Pontibacter virosus</name>
    <dbReference type="NCBI Taxonomy" id="1765052"/>
    <lineage>
        <taxon>Bacteria</taxon>
        <taxon>Pseudomonadati</taxon>
        <taxon>Bacteroidota</taxon>
        <taxon>Cytophagia</taxon>
        <taxon>Cytophagales</taxon>
        <taxon>Hymenobacteraceae</taxon>
        <taxon>Pontibacter</taxon>
    </lineage>
</organism>
<dbReference type="Proteomes" id="UP000245466">
    <property type="component" value="Unassembled WGS sequence"/>
</dbReference>
<dbReference type="OrthoDB" id="893184at2"/>
<dbReference type="Gene3D" id="2.60.60.50">
    <property type="match status" value="1"/>
</dbReference>
<dbReference type="Pfam" id="PF14466">
    <property type="entry name" value="PLCC"/>
    <property type="match status" value="1"/>
</dbReference>
<protein>
    <submittedName>
        <fullName evidence="2">Lipase/lipooxygenase-like calcium-binding lipoprotein</fullName>
    </submittedName>
</protein>
<keyword evidence="1" id="KW-0732">Signal</keyword>
<sequence>MKKLSFFSLLLCIILLFTGCDKDSDDPVLPDTATYRVDYSQSGDYEKFIKIITIGGGDFKVRGTTEAMPPVLFDGNLSGASYSYEADNVRELTIHAANEFSAVEDGPASMQMRFVIYKNGKQIDVKSFNYNEASGEKNEYLHYKASE</sequence>
<dbReference type="InterPro" id="IPR025219">
    <property type="entry name" value="PLCC"/>
</dbReference>
<name>A0A2U1APJ0_9BACT</name>
<evidence type="ECO:0000313" key="2">
    <source>
        <dbReference type="EMBL" id="PVY38334.1"/>
    </source>
</evidence>
<accession>A0A2U1APJ0</accession>
<gene>
    <name evidence="2" type="ORF">C8E01_11734</name>
</gene>
<keyword evidence="3" id="KW-1185">Reference proteome</keyword>
<dbReference type="EMBL" id="QEKI01000017">
    <property type="protein sequence ID" value="PVY38334.1"/>
    <property type="molecule type" value="Genomic_DNA"/>
</dbReference>
<feature type="chain" id="PRO_5015687008" evidence="1">
    <location>
        <begin position="23"/>
        <end position="147"/>
    </location>
</feature>